<evidence type="ECO:0000256" key="1">
    <source>
        <dbReference type="SAM" id="MobiDB-lite"/>
    </source>
</evidence>
<reference evidence="2" key="1">
    <citation type="journal article" date="2020" name="Stud. Mycol.">
        <title>101 Dothideomycetes genomes: a test case for predicting lifestyles and emergence of pathogens.</title>
        <authorList>
            <person name="Haridas S."/>
            <person name="Albert R."/>
            <person name="Binder M."/>
            <person name="Bloem J."/>
            <person name="Labutti K."/>
            <person name="Salamov A."/>
            <person name="Andreopoulos B."/>
            <person name="Baker S."/>
            <person name="Barry K."/>
            <person name="Bills G."/>
            <person name="Bluhm B."/>
            <person name="Cannon C."/>
            <person name="Castanera R."/>
            <person name="Culley D."/>
            <person name="Daum C."/>
            <person name="Ezra D."/>
            <person name="Gonzalez J."/>
            <person name="Henrissat B."/>
            <person name="Kuo A."/>
            <person name="Liang C."/>
            <person name="Lipzen A."/>
            <person name="Lutzoni F."/>
            <person name="Magnuson J."/>
            <person name="Mondo S."/>
            <person name="Nolan M."/>
            <person name="Ohm R."/>
            <person name="Pangilinan J."/>
            <person name="Park H.-J."/>
            <person name="Ramirez L."/>
            <person name="Alfaro M."/>
            <person name="Sun H."/>
            <person name="Tritt A."/>
            <person name="Yoshinaga Y."/>
            <person name="Zwiers L.-H."/>
            <person name="Turgeon B."/>
            <person name="Goodwin S."/>
            <person name="Spatafora J."/>
            <person name="Crous P."/>
            <person name="Grigoriev I."/>
        </authorList>
    </citation>
    <scope>NUCLEOTIDE SEQUENCE</scope>
    <source>
        <strain evidence="2">CBS 122368</strain>
    </source>
</reference>
<proteinExistence type="predicted"/>
<dbReference type="RefSeq" id="XP_033684141.1">
    <property type="nucleotide sequence ID" value="XM_033821942.1"/>
</dbReference>
<evidence type="ECO:0000313" key="2">
    <source>
        <dbReference type="EMBL" id="KAF2249137.1"/>
    </source>
</evidence>
<sequence>MSNYPEAGLMERFPPITGGDMVATKRARAAETNAEGSTERHFNPAVVLGKRRASSPPLSTISKRQPNFLYHPQHRGLNSAKVSVDLSIVSSPGSDGIRPRRTAPNFSVRKKLPPVGSSRVTHSLDRSLGKTSSQYHGSYDQSISVSGFGIEKSGMRGMPEADAQNFAARNTGGRASEVLWTVGGEGRGYVQDAEEHRLMIQRKQEANYNPFTPEKVSTPDSVRRRRQEELRLAEMREARKRKLEDATGGREAARMDTKAERIHNFPMVPAGQSSIQATMANMQPGHHVPIPAEILDASKPVSPGPLRRRRRKGTPQSQPSLSGQRLPPAPDMGLVPDQVKSKSGTNESVLCGREPQRPRMYMKYTISQDMTTPEARQGALLIAIKDRERVLRPKLALSIPATLSASVGTASGNSKTKNKPLAKPEEIETPISALPSRFDENGLLPSPSSFYPEWRVGQHSDRLPSPLTFDTPVGPNGPSLGHNHSDEELDSAEEEGEAELDLRPFMRTGHPEPPTQEQIMYPFLIDESFYTGKNIIPGP</sequence>
<feature type="compositionally biased region" description="Polar residues" evidence="1">
    <location>
        <begin position="406"/>
        <end position="415"/>
    </location>
</feature>
<name>A0A6A6IG22_9PLEO</name>
<keyword evidence="3" id="KW-1185">Reference proteome</keyword>
<organism evidence="2 3">
    <name type="scientific">Trematosphaeria pertusa</name>
    <dbReference type="NCBI Taxonomy" id="390896"/>
    <lineage>
        <taxon>Eukaryota</taxon>
        <taxon>Fungi</taxon>
        <taxon>Dikarya</taxon>
        <taxon>Ascomycota</taxon>
        <taxon>Pezizomycotina</taxon>
        <taxon>Dothideomycetes</taxon>
        <taxon>Pleosporomycetidae</taxon>
        <taxon>Pleosporales</taxon>
        <taxon>Massarineae</taxon>
        <taxon>Trematosphaeriaceae</taxon>
        <taxon>Trematosphaeria</taxon>
    </lineage>
</organism>
<feature type="compositionally biased region" description="Acidic residues" evidence="1">
    <location>
        <begin position="487"/>
        <end position="499"/>
    </location>
</feature>
<evidence type="ECO:0000313" key="3">
    <source>
        <dbReference type="Proteomes" id="UP000800094"/>
    </source>
</evidence>
<feature type="region of interest" description="Disordered" evidence="1">
    <location>
        <begin position="24"/>
        <end position="43"/>
    </location>
</feature>
<dbReference type="OrthoDB" id="1898716at2759"/>
<feature type="compositionally biased region" description="Polar residues" evidence="1">
    <location>
        <begin position="314"/>
        <end position="323"/>
    </location>
</feature>
<protein>
    <submittedName>
        <fullName evidence="2">Uncharacterized protein</fullName>
    </submittedName>
</protein>
<dbReference type="GeneID" id="54575272"/>
<accession>A0A6A6IG22</accession>
<gene>
    <name evidence="2" type="ORF">BU26DRAFT_312805</name>
</gene>
<dbReference type="AlphaFoldDB" id="A0A6A6IG22"/>
<dbReference type="EMBL" id="ML987195">
    <property type="protein sequence ID" value="KAF2249137.1"/>
    <property type="molecule type" value="Genomic_DNA"/>
</dbReference>
<dbReference type="Proteomes" id="UP000800094">
    <property type="component" value="Unassembled WGS sequence"/>
</dbReference>
<feature type="region of interest" description="Disordered" evidence="1">
    <location>
        <begin position="292"/>
        <end position="351"/>
    </location>
</feature>
<feature type="region of interest" description="Disordered" evidence="1">
    <location>
        <begin position="91"/>
        <end position="137"/>
    </location>
</feature>
<feature type="region of interest" description="Disordered" evidence="1">
    <location>
        <begin position="406"/>
        <end position="426"/>
    </location>
</feature>
<feature type="region of interest" description="Disordered" evidence="1">
    <location>
        <begin position="461"/>
        <end position="516"/>
    </location>
</feature>